<feature type="non-terminal residue" evidence="1">
    <location>
        <position position="1"/>
    </location>
</feature>
<reference evidence="1" key="1">
    <citation type="journal article" date="2014" name="Front. Microbiol.">
        <title>High frequency of phylogenetically diverse reductive dehalogenase-homologous genes in deep subseafloor sedimentary metagenomes.</title>
        <authorList>
            <person name="Kawai M."/>
            <person name="Futagami T."/>
            <person name="Toyoda A."/>
            <person name="Takaki Y."/>
            <person name="Nishi S."/>
            <person name="Hori S."/>
            <person name="Arai W."/>
            <person name="Tsubouchi T."/>
            <person name="Morono Y."/>
            <person name="Uchiyama I."/>
            <person name="Ito T."/>
            <person name="Fujiyama A."/>
            <person name="Inagaki F."/>
            <person name="Takami H."/>
        </authorList>
    </citation>
    <scope>NUCLEOTIDE SEQUENCE</scope>
    <source>
        <strain evidence="1">Expedition CK06-06</strain>
    </source>
</reference>
<gene>
    <name evidence="1" type="ORF">S12H4_63151</name>
</gene>
<organism evidence="1">
    <name type="scientific">marine sediment metagenome</name>
    <dbReference type="NCBI Taxonomy" id="412755"/>
    <lineage>
        <taxon>unclassified sequences</taxon>
        <taxon>metagenomes</taxon>
        <taxon>ecological metagenomes</taxon>
    </lineage>
</organism>
<evidence type="ECO:0000313" key="1">
    <source>
        <dbReference type="EMBL" id="GAJ16456.1"/>
    </source>
</evidence>
<accession>X1VL53</accession>
<proteinExistence type="predicted"/>
<dbReference type="AlphaFoldDB" id="X1VL53"/>
<sequence length="53" mass="6200">LIKKVEEKKPVNPLVIEGRIIAPTREITLMERMKTLTEEILSYPRLIVLIKEL</sequence>
<dbReference type="EMBL" id="BARW01042769">
    <property type="protein sequence ID" value="GAJ16456.1"/>
    <property type="molecule type" value="Genomic_DNA"/>
</dbReference>
<name>X1VL53_9ZZZZ</name>
<feature type="non-terminal residue" evidence="1">
    <location>
        <position position="53"/>
    </location>
</feature>
<comment type="caution">
    <text evidence="1">The sequence shown here is derived from an EMBL/GenBank/DDBJ whole genome shotgun (WGS) entry which is preliminary data.</text>
</comment>
<protein>
    <submittedName>
        <fullName evidence="1">Uncharacterized protein</fullName>
    </submittedName>
</protein>